<dbReference type="Pfam" id="PF25600">
    <property type="entry name" value="TRIM_CC"/>
    <property type="match status" value="1"/>
</dbReference>
<organism evidence="12 13">
    <name type="scientific">Cottoperca gobio</name>
    <name type="common">Frogmouth</name>
    <name type="synonym">Aphritis gobio</name>
    <dbReference type="NCBI Taxonomy" id="56716"/>
    <lineage>
        <taxon>Eukaryota</taxon>
        <taxon>Metazoa</taxon>
        <taxon>Chordata</taxon>
        <taxon>Craniata</taxon>
        <taxon>Vertebrata</taxon>
        <taxon>Euteleostomi</taxon>
        <taxon>Actinopterygii</taxon>
        <taxon>Neopterygii</taxon>
        <taxon>Teleostei</taxon>
        <taxon>Neoteleostei</taxon>
        <taxon>Acanthomorphata</taxon>
        <taxon>Eupercaria</taxon>
        <taxon>Perciformes</taxon>
        <taxon>Notothenioidei</taxon>
        <taxon>Bovichtidae</taxon>
        <taxon>Cottoperca</taxon>
    </lineage>
</organism>
<dbReference type="InterPro" id="IPR058030">
    <property type="entry name" value="TRIM8/14/16/25/29/45/65_CC"/>
</dbReference>
<accession>A0A6J2PME7</accession>
<dbReference type="InterPro" id="IPR001870">
    <property type="entry name" value="B30.2/SPRY"/>
</dbReference>
<dbReference type="Gene3D" id="2.60.120.920">
    <property type="match status" value="1"/>
</dbReference>
<dbReference type="PANTHER" id="PTHR25465:SF5">
    <property type="entry name" value="E3 UBIQUITIN_ISG15 LIGASE TRIM25-RELATED"/>
    <property type="match status" value="1"/>
</dbReference>
<dbReference type="InterPro" id="IPR013320">
    <property type="entry name" value="ConA-like_dom_sf"/>
</dbReference>
<dbReference type="Pfam" id="PF13765">
    <property type="entry name" value="PRY"/>
    <property type="match status" value="1"/>
</dbReference>
<dbReference type="Pfam" id="PF00643">
    <property type="entry name" value="zf-B_box"/>
    <property type="match status" value="1"/>
</dbReference>
<evidence type="ECO:0000256" key="2">
    <source>
        <dbReference type="ARBA" id="ARBA00022723"/>
    </source>
</evidence>
<dbReference type="OrthoDB" id="426657at2759"/>
<sequence length="572" mass="65621">MALLNFLLARKRLPANIGKLTRFKRKYPAKNSCGHNFCMHCIQGCWDRDERKNRPCGCPTCRHKFPSRLQMIKNTTLAAMMRDTERRDAERRHSGAAMHALKRPWSRTETGAPSGSTLCARHGNPLDIYCCTEGHIICAMCASAEHKGHTFGSVVEERRRKQEELKNVQTKSKQNLKKQENKLKNMGKTFKQIQEEVRESQDYCESVLVGIIDSLQRHYMSVREMIRGHEEEAAAQLQSSLQTLQVKLEELKKRNVELDQLAQTDSDVYFLQRWPSLWSLCEKDLHPLQEVSEDPLLPFELIKRAVKQLGKQLKESCDKEFASISQALIVADGGQQQESDSETEGDNMQQRCEASIPQSHGLYGVNDTLTEQNVEPKTRADFLQYACVLSLDPTTAHEDMAFSAGNKEVRLSPLKCKSPAIRYPERFIHRRQVLCREGLQAERCYYEIEVEGGKAEIALAYKRMNRKSRTKLSAFGGNAYSWSLDRSTSYSVSHRADSIQLTTYPSHHRLGVYMKFKEGTLSFYEVSDSMKFLYKLEAEFTEPLYPGFWLGEKCCIRICDLRQPERSRNGSS</sequence>
<dbReference type="GeneID" id="115007696"/>
<dbReference type="InterPro" id="IPR003879">
    <property type="entry name" value="Butyrophylin_SPRY"/>
</dbReference>
<dbReference type="InterPro" id="IPR017907">
    <property type="entry name" value="Znf_RING_CS"/>
</dbReference>
<dbReference type="InterPro" id="IPR051051">
    <property type="entry name" value="E3_ubiq-ligase_TRIM/RNF"/>
</dbReference>
<evidence type="ECO:0000259" key="9">
    <source>
        <dbReference type="PROSITE" id="PS50089"/>
    </source>
</evidence>
<dbReference type="InterPro" id="IPR000315">
    <property type="entry name" value="Znf_B-box"/>
</dbReference>
<evidence type="ECO:0000256" key="3">
    <source>
        <dbReference type="ARBA" id="ARBA00022771"/>
    </source>
</evidence>
<dbReference type="PANTHER" id="PTHR25465">
    <property type="entry name" value="B-BOX DOMAIN CONTAINING"/>
    <property type="match status" value="1"/>
</dbReference>
<reference evidence="13" key="1">
    <citation type="submission" date="2025-08" db="UniProtKB">
        <authorList>
            <consortium name="RefSeq"/>
        </authorList>
    </citation>
    <scope>IDENTIFICATION</scope>
</reference>
<feature type="domain" description="B box-type" evidence="10">
    <location>
        <begin position="114"/>
        <end position="154"/>
    </location>
</feature>
<evidence type="ECO:0000259" key="10">
    <source>
        <dbReference type="PROSITE" id="PS50119"/>
    </source>
</evidence>
<dbReference type="RefSeq" id="XP_029286501.1">
    <property type="nucleotide sequence ID" value="XM_029430641.1"/>
</dbReference>
<protein>
    <submittedName>
        <fullName evidence="13">Tripartite motif-containing protein 16-like</fullName>
    </submittedName>
</protein>
<dbReference type="PROSITE" id="PS00518">
    <property type="entry name" value="ZF_RING_1"/>
    <property type="match status" value="1"/>
</dbReference>
<dbReference type="CDD" id="cd19769">
    <property type="entry name" value="Bbox2_TRIM16-like"/>
    <property type="match status" value="1"/>
</dbReference>
<dbReference type="InterPro" id="IPR013083">
    <property type="entry name" value="Znf_RING/FYVE/PHD"/>
</dbReference>
<feature type="domain" description="B30.2/SPRY" evidence="11">
    <location>
        <begin position="369"/>
        <end position="565"/>
    </location>
</feature>
<dbReference type="KEGG" id="cgob:115007696"/>
<evidence type="ECO:0000256" key="6">
    <source>
        <dbReference type="PROSITE-ProRule" id="PRU00024"/>
    </source>
</evidence>
<evidence type="ECO:0000256" key="5">
    <source>
        <dbReference type="ARBA" id="ARBA00022859"/>
    </source>
</evidence>
<keyword evidence="5" id="KW-0391">Immunity</keyword>
<dbReference type="InterPro" id="IPR001841">
    <property type="entry name" value="Znf_RING"/>
</dbReference>
<evidence type="ECO:0000313" key="12">
    <source>
        <dbReference type="Proteomes" id="UP000504630"/>
    </source>
</evidence>
<dbReference type="InParanoid" id="A0A6J2PME7"/>
<keyword evidence="4" id="KW-0862">Zinc</keyword>
<gene>
    <name evidence="13" type="primary">LOC115007696</name>
</gene>
<dbReference type="SUPFAM" id="SSF57850">
    <property type="entry name" value="RING/U-box"/>
    <property type="match status" value="1"/>
</dbReference>
<dbReference type="SUPFAM" id="SSF57845">
    <property type="entry name" value="B-box zinc-binding domain"/>
    <property type="match status" value="1"/>
</dbReference>
<keyword evidence="1" id="KW-0399">Innate immunity</keyword>
<dbReference type="GO" id="GO:0005737">
    <property type="term" value="C:cytoplasm"/>
    <property type="evidence" value="ECO:0007669"/>
    <property type="project" value="UniProtKB-ARBA"/>
</dbReference>
<evidence type="ECO:0000256" key="4">
    <source>
        <dbReference type="ARBA" id="ARBA00022833"/>
    </source>
</evidence>
<feature type="domain" description="RING-type" evidence="9">
    <location>
        <begin position="33"/>
        <end position="62"/>
    </location>
</feature>
<evidence type="ECO:0000256" key="7">
    <source>
        <dbReference type="SAM" id="Coils"/>
    </source>
</evidence>
<keyword evidence="3 6" id="KW-0863">Zinc-finger</keyword>
<dbReference type="SUPFAM" id="SSF49899">
    <property type="entry name" value="Concanavalin A-like lectins/glucanases"/>
    <property type="match status" value="1"/>
</dbReference>
<dbReference type="Gene3D" id="3.30.40.10">
    <property type="entry name" value="Zinc/RING finger domain, C3HC4 (zinc finger)"/>
    <property type="match status" value="1"/>
</dbReference>
<dbReference type="PROSITE" id="PS50089">
    <property type="entry name" value="ZF_RING_2"/>
    <property type="match status" value="1"/>
</dbReference>
<dbReference type="InterPro" id="IPR003877">
    <property type="entry name" value="SPRY_dom"/>
</dbReference>
<dbReference type="SMART" id="SM00336">
    <property type="entry name" value="BBOX"/>
    <property type="match status" value="1"/>
</dbReference>
<dbReference type="PROSITE" id="PS50188">
    <property type="entry name" value="B302_SPRY"/>
    <property type="match status" value="1"/>
</dbReference>
<feature type="region of interest" description="Disordered" evidence="8">
    <location>
        <begin position="88"/>
        <end position="114"/>
    </location>
</feature>
<dbReference type="InterPro" id="IPR043136">
    <property type="entry name" value="B30.2/SPRY_sf"/>
</dbReference>
<dbReference type="GO" id="GO:0008270">
    <property type="term" value="F:zinc ion binding"/>
    <property type="evidence" value="ECO:0007669"/>
    <property type="project" value="UniProtKB-KW"/>
</dbReference>
<keyword evidence="12" id="KW-1185">Reference proteome</keyword>
<dbReference type="AlphaFoldDB" id="A0A6J2PME7"/>
<dbReference type="GO" id="GO:0045087">
    <property type="term" value="P:innate immune response"/>
    <property type="evidence" value="ECO:0007669"/>
    <property type="project" value="UniProtKB-KW"/>
</dbReference>
<dbReference type="SMART" id="SM00589">
    <property type="entry name" value="PRY"/>
    <property type="match status" value="1"/>
</dbReference>
<dbReference type="InterPro" id="IPR006574">
    <property type="entry name" value="PRY"/>
</dbReference>
<dbReference type="Proteomes" id="UP000504630">
    <property type="component" value="Chromosome 5"/>
</dbReference>
<evidence type="ECO:0000313" key="13">
    <source>
        <dbReference type="RefSeq" id="XP_029286501.1"/>
    </source>
</evidence>
<dbReference type="PROSITE" id="PS50119">
    <property type="entry name" value="ZF_BBOX"/>
    <property type="match status" value="1"/>
</dbReference>
<keyword evidence="7" id="KW-0175">Coiled coil</keyword>
<dbReference type="SMART" id="SM00449">
    <property type="entry name" value="SPRY"/>
    <property type="match status" value="1"/>
</dbReference>
<evidence type="ECO:0000259" key="11">
    <source>
        <dbReference type="PROSITE" id="PS50188"/>
    </source>
</evidence>
<name>A0A6J2PME7_COTGO</name>
<proteinExistence type="predicted"/>
<evidence type="ECO:0000256" key="1">
    <source>
        <dbReference type="ARBA" id="ARBA00022588"/>
    </source>
</evidence>
<dbReference type="Pfam" id="PF00622">
    <property type="entry name" value="SPRY"/>
    <property type="match status" value="1"/>
</dbReference>
<feature type="coiled-coil region" evidence="7">
    <location>
        <begin position="162"/>
        <end position="261"/>
    </location>
</feature>
<dbReference type="Gene3D" id="3.30.160.60">
    <property type="entry name" value="Classic Zinc Finger"/>
    <property type="match status" value="1"/>
</dbReference>
<keyword evidence="2" id="KW-0479">Metal-binding</keyword>
<dbReference type="PRINTS" id="PR01407">
    <property type="entry name" value="BUTYPHLNCDUF"/>
</dbReference>
<evidence type="ECO:0000256" key="8">
    <source>
        <dbReference type="SAM" id="MobiDB-lite"/>
    </source>
</evidence>